<dbReference type="EMBL" id="JAGGJQ010000005">
    <property type="protein sequence ID" value="MBP1840028.1"/>
    <property type="molecule type" value="Genomic_DNA"/>
</dbReference>
<organism evidence="2 4">
    <name type="scientific">Formosa algae</name>
    <dbReference type="NCBI Taxonomy" id="225843"/>
    <lineage>
        <taxon>Bacteria</taxon>
        <taxon>Pseudomonadati</taxon>
        <taxon>Bacteroidota</taxon>
        <taxon>Flavobacteriia</taxon>
        <taxon>Flavobacteriales</taxon>
        <taxon>Flavobacteriaceae</taxon>
        <taxon>Formosa</taxon>
    </lineage>
</organism>
<evidence type="ECO:0000259" key="1">
    <source>
        <dbReference type="Pfam" id="PF13229"/>
    </source>
</evidence>
<proteinExistence type="predicted"/>
<sequence length="690" mass="77834">MNMYAQQLLYISPNGNDTNKGTKAEPLATLTAARDAIREIKKNPSFTTQTFHVIIEDGMYFMKAPLLLLPEDSGTATDPIIYKAEEGAHPVFSGGKLISGFSVNEDGMWEKTIPESVYYKWKFDQLYVNNSRATLAKTPNTGFIVLDTVTQNIWKPGTSRVADRAEQDLYLHTEDFNVLHKIEKNEIKDVRFKAFHKWDYTLRHIDALDADSLKITTSGKGMKPWNPLKKGGRVVFENYKAALDVAGEWFLNNQGKLFYKPKPEETLEHTQVIAPVLENLITIAGDATQNNYVEHVYFEGLSFKHCHYKIPSTGSEPNQAAAILNAAIMIEGAKDIKITNCEVSQIGQHAIWFGKGSSESEINHTYIHNIGGGGVYLGDFKALEGEQHTHHITINNNIIQSGGQEFPAAVGIWVGHSSDNDITHNDIGNFYYTGISVGWVWGYTPSLAKRNRISYNHIHHIGWDLLSDMAAIYTLGASEGTVVENNLIHHIHSYSYGGWGMYADEGSSGIIFRNNLVYNTKTGGFQENYGKENIVTNNILAFAKKYQMQCTIAEDHKSFTFTNNIVVFNEGMVAKGAWDDVIADIDYNIYWNTAGTEYDFNKHSFKDWRKKGFDKHSFLIDPEFNNPLEADFNFKSKKSYKKIKFKPFNYSEAGVFGDKSWKEKAKLSQSIIEDFDKAVEKNVQLNPSRG</sequence>
<dbReference type="InterPro" id="IPR039448">
    <property type="entry name" value="Beta_helix"/>
</dbReference>
<dbReference type="Proteomes" id="UP001138672">
    <property type="component" value="Unassembled WGS sequence"/>
</dbReference>
<dbReference type="OrthoDB" id="9808066at2"/>
<dbReference type="SMART" id="SM00710">
    <property type="entry name" value="PbH1"/>
    <property type="match status" value="7"/>
</dbReference>
<evidence type="ECO:0000313" key="3">
    <source>
        <dbReference type="EMBL" id="MDQ0335628.1"/>
    </source>
</evidence>
<dbReference type="PANTHER" id="PTHR36453:SF1">
    <property type="entry name" value="RIGHT HANDED BETA HELIX DOMAIN-CONTAINING PROTEIN"/>
    <property type="match status" value="1"/>
</dbReference>
<keyword evidence="5" id="KW-1185">Reference proteome</keyword>
<dbReference type="InterPro" id="IPR006626">
    <property type="entry name" value="PbH1"/>
</dbReference>
<evidence type="ECO:0000313" key="4">
    <source>
        <dbReference type="Proteomes" id="UP001138672"/>
    </source>
</evidence>
<evidence type="ECO:0000313" key="5">
    <source>
        <dbReference type="Proteomes" id="UP001231587"/>
    </source>
</evidence>
<accession>A0A9X0YL89</accession>
<evidence type="ECO:0000313" key="2">
    <source>
        <dbReference type="EMBL" id="MBP1840028.1"/>
    </source>
</evidence>
<dbReference type="InterPro" id="IPR011050">
    <property type="entry name" value="Pectin_lyase_fold/virulence"/>
</dbReference>
<feature type="domain" description="Right handed beta helix" evidence="1">
    <location>
        <begin position="389"/>
        <end position="564"/>
    </location>
</feature>
<gene>
    <name evidence="2" type="ORF">J2Z56_001955</name>
    <name evidence="3" type="ORF">J2Z57_002079</name>
</gene>
<reference evidence="2" key="1">
    <citation type="submission" date="2021-03" db="EMBL/GenBank/DDBJ databases">
        <title>Genomic Encyclopedia of Type Strains, Phase IV (KMG-IV): sequencing the most valuable type-strain genomes for metagenomic binning, comparative biology and taxonomic classification.</title>
        <authorList>
            <person name="Goeker M."/>
        </authorList>
    </citation>
    <scope>NUCLEOTIDE SEQUENCE</scope>
    <source>
        <strain evidence="2">DSM 15523</strain>
        <strain evidence="3 5">DSM 16476</strain>
    </source>
</reference>
<dbReference type="Proteomes" id="UP001231587">
    <property type="component" value="Unassembled WGS sequence"/>
</dbReference>
<dbReference type="PANTHER" id="PTHR36453">
    <property type="entry name" value="SECRETED PROTEIN-RELATED"/>
    <property type="match status" value="1"/>
</dbReference>
<dbReference type="Pfam" id="PF13229">
    <property type="entry name" value="Beta_helix"/>
    <property type="match status" value="1"/>
</dbReference>
<dbReference type="Gene3D" id="2.160.20.10">
    <property type="entry name" value="Single-stranded right-handed beta-helix, Pectin lyase-like"/>
    <property type="match status" value="2"/>
</dbReference>
<dbReference type="RefSeq" id="WP_057784294.1">
    <property type="nucleotide sequence ID" value="NZ_JAGGJQ010000005.1"/>
</dbReference>
<name>A0A9X0YL89_9FLAO</name>
<dbReference type="EMBL" id="JAUSUU010000006">
    <property type="protein sequence ID" value="MDQ0335628.1"/>
    <property type="molecule type" value="Genomic_DNA"/>
</dbReference>
<comment type="caution">
    <text evidence="2">The sequence shown here is derived from an EMBL/GenBank/DDBJ whole genome shotgun (WGS) entry which is preliminary data.</text>
</comment>
<protein>
    <recommendedName>
        <fullName evidence="1">Right handed beta helix domain-containing protein</fullName>
    </recommendedName>
</protein>
<dbReference type="SUPFAM" id="SSF51126">
    <property type="entry name" value="Pectin lyase-like"/>
    <property type="match status" value="2"/>
</dbReference>
<dbReference type="InterPro" id="IPR012334">
    <property type="entry name" value="Pectin_lyas_fold"/>
</dbReference>
<dbReference type="AlphaFoldDB" id="A0A9X0YL89"/>